<evidence type="ECO:0000256" key="2">
    <source>
        <dbReference type="SAM" id="Phobius"/>
    </source>
</evidence>
<evidence type="ECO:0000256" key="1">
    <source>
        <dbReference type="SAM" id="MobiDB-lite"/>
    </source>
</evidence>
<keyword evidence="2" id="KW-1133">Transmembrane helix</keyword>
<keyword evidence="4" id="KW-1185">Reference proteome</keyword>
<organism evidence="3 4">
    <name type="scientific">Wenjunlia tyrosinilytica</name>
    <dbReference type="NCBI Taxonomy" id="1544741"/>
    <lineage>
        <taxon>Bacteria</taxon>
        <taxon>Bacillati</taxon>
        <taxon>Actinomycetota</taxon>
        <taxon>Actinomycetes</taxon>
        <taxon>Kitasatosporales</taxon>
        <taxon>Streptomycetaceae</taxon>
        <taxon>Wenjunlia</taxon>
    </lineage>
</organism>
<reference evidence="3" key="2">
    <citation type="submission" date="2020-09" db="EMBL/GenBank/DDBJ databases">
        <authorList>
            <person name="Sun Q."/>
            <person name="Zhou Y."/>
        </authorList>
    </citation>
    <scope>NUCLEOTIDE SEQUENCE</scope>
    <source>
        <strain evidence="3">CGMCC 4.7201</strain>
    </source>
</reference>
<feature type="region of interest" description="Disordered" evidence="1">
    <location>
        <begin position="238"/>
        <end position="259"/>
    </location>
</feature>
<dbReference type="Proteomes" id="UP000641932">
    <property type="component" value="Unassembled WGS sequence"/>
</dbReference>
<keyword evidence="2" id="KW-0472">Membrane</keyword>
<protein>
    <submittedName>
        <fullName evidence="3">Uncharacterized protein</fullName>
    </submittedName>
</protein>
<keyword evidence="2" id="KW-0812">Transmembrane</keyword>
<dbReference type="RefSeq" id="WP_189129979.1">
    <property type="nucleotide sequence ID" value="NZ_BMMS01000002.1"/>
</dbReference>
<dbReference type="EMBL" id="BMMS01000002">
    <property type="protein sequence ID" value="GGO81850.1"/>
    <property type="molecule type" value="Genomic_DNA"/>
</dbReference>
<sequence length="355" mass="36213">MGYTVLYIAFGVVALWLLGEVLMQYKARLRWRLLAFAGFMGVVAGVAMRSIAVISLGAIAFAIGQTFVTMSYRRGYAAGWALVGRPGMSRRGQGGGAAEQRPVPTLSVSPIEPAGSGSDARDSAPPVYQPEAIGDDTGEYAAYTTSSAYVPDPSLGHDPSAGGPYDGAGYGYGGGYGQNAYDTRSYAPNAANTYGGYGAGYGGTADYQAAAYDSAAAAYGSGAYGTGGTSDTGSYGTVNPDNGYGTGSQGGASYGGPADNSAYDPSGGYGAQEYGAQGYGAGSYDTTAYGYGDQGGWNADPLTYQPPQGQGGGQGDPYDPYGTPPGGVWVPQQQTEEPYPPAPAADPSGYDQHRY</sequence>
<dbReference type="AlphaFoldDB" id="A0A917ZF49"/>
<comment type="caution">
    <text evidence="3">The sequence shown here is derived from an EMBL/GenBank/DDBJ whole genome shotgun (WGS) entry which is preliminary data.</text>
</comment>
<feature type="region of interest" description="Disordered" evidence="1">
    <location>
        <begin position="299"/>
        <end position="355"/>
    </location>
</feature>
<reference evidence="3" key="1">
    <citation type="journal article" date="2014" name="Int. J. Syst. Evol. Microbiol.">
        <title>Complete genome sequence of Corynebacterium casei LMG S-19264T (=DSM 44701T), isolated from a smear-ripened cheese.</title>
        <authorList>
            <consortium name="US DOE Joint Genome Institute (JGI-PGF)"/>
            <person name="Walter F."/>
            <person name="Albersmeier A."/>
            <person name="Kalinowski J."/>
            <person name="Ruckert C."/>
        </authorList>
    </citation>
    <scope>NUCLEOTIDE SEQUENCE</scope>
    <source>
        <strain evidence="3">CGMCC 4.7201</strain>
    </source>
</reference>
<feature type="transmembrane region" description="Helical" evidence="2">
    <location>
        <begin position="6"/>
        <end position="23"/>
    </location>
</feature>
<proteinExistence type="predicted"/>
<evidence type="ECO:0000313" key="3">
    <source>
        <dbReference type="EMBL" id="GGO81850.1"/>
    </source>
</evidence>
<feature type="compositionally biased region" description="Gly residues" evidence="1">
    <location>
        <begin position="244"/>
        <end position="254"/>
    </location>
</feature>
<accession>A0A917ZF49</accession>
<evidence type="ECO:0000313" key="4">
    <source>
        <dbReference type="Proteomes" id="UP000641932"/>
    </source>
</evidence>
<name>A0A917ZF49_9ACTN</name>
<gene>
    <name evidence="3" type="ORF">GCM10012280_07100</name>
</gene>
<feature type="transmembrane region" description="Helical" evidence="2">
    <location>
        <begin position="35"/>
        <end position="63"/>
    </location>
</feature>
<feature type="region of interest" description="Disordered" evidence="1">
    <location>
        <begin position="91"/>
        <end position="131"/>
    </location>
</feature>